<sequence>MDALDGNGNDSLDAEVHRTNCSMFAAGSLPVGGAGNDEVVLSPILILGASLAEVLVDRLKDILGIHRYVRAVLEAASSRHDMVGGNLIPHLDGDIPLQVILEGCIFRGIPNIGTSENLNIRTILGRKHEH</sequence>
<comment type="caution">
    <text evidence="1">The sequence shown here is derived from an EMBL/GenBank/DDBJ whole genome shotgun (WGS) entry which is preliminary data.</text>
</comment>
<name>A0A645EK79_9ZZZZ</name>
<evidence type="ECO:0000313" key="1">
    <source>
        <dbReference type="EMBL" id="MPN02418.1"/>
    </source>
</evidence>
<accession>A0A645EK79</accession>
<gene>
    <name evidence="1" type="ORF">SDC9_149634</name>
</gene>
<proteinExistence type="predicted"/>
<organism evidence="1">
    <name type="scientific">bioreactor metagenome</name>
    <dbReference type="NCBI Taxonomy" id="1076179"/>
    <lineage>
        <taxon>unclassified sequences</taxon>
        <taxon>metagenomes</taxon>
        <taxon>ecological metagenomes</taxon>
    </lineage>
</organism>
<dbReference type="AlphaFoldDB" id="A0A645EK79"/>
<dbReference type="EMBL" id="VSSQ01048365">
    <property type="protein sequence ID" value="MPN02418.1"/>
    <property type="molecule type" value="Genomic_DNA"/>
</dbReference>
<protein>
    <submittedName>
        <fullName evidence="1">Uncharacterized protein</fullName>
    </submittedName>
</protein>
<reference evidence="1" key="1">
    <citation type="submission" date="2019-08" db="EMBL/GenBank/DDBJ databases">
        <authorList>
            <person name="Kucharzyk K."/>
            <person name="Murdoch R.W."/>
            <person name="Higgins S."/>
            <person name="Loffler F."/>
        </authorList>
    </citation>
    <scope>NUCLEOTIDE SEQUENCE</scope>
</reference>